<evidence type="ECO:0000259" key="3">
    <source>
        <dbReference type="SMART" id="SM00635"/>
    </source>
</evidence>
<dbReference type="AlphaFoldDB" id="A0AAW6CB02"/>
<dbReference type="InterPro" id="IPR008964">
    <property type="entry name" value="Invasin/intimin_cell_adhesion"/>
</dbReference>
<dbReference type="SMART" id="SM00635">
    <property type="entry name" value="BID_2"/>
    <property type="match status" value="1"/>
</dbReference>
<organism evidence="4 5">
    <name type="scientific">Flavonifractor plautii</name>
    <name type="common">Fusobacterium plautii</name>
    <dbReference type="NCBI Taxonomy" id="292800"/>
    <lineage>
        <taxon>Bacteria</taxon>
        <taxon>Bacillati</taxon>
        <taxon>Bacillota</taxon>
        <taxon>Clostridia</taxon>
        <taxon>Eubacteriales</taxon>
        <taxon>Oscillospiraceae</taxon>
        <taxon>Flavonifractor</taxon>
    </lineage>
</organism>
<evidence type="ECO:0000313" key="4">
    <source>
        <dbReference type="EMBL" id="MDB7932128.1"/>
    </source>
</evidence>
<comment type="caution">
    <text evidence="4">The sequence shown here is derived from an EMBL/GenBank/DDBJ whole genome shotgun (WGS) entry which is preliminary data.</text>
</comment>
<reference evidence="4" key="1">
    <citation type="submission" date="2023-01" db="EMBL/GenBank/DDBJ databases">
        <title>Human gut microbiome strain richness.</title>
        <authorList>
            <person name="Chen-Liaw A."/>
        </authorList>
    </citation>
    <scope>NUCLEOTIDE SEQUENCE</scope>
    <source>
        <strain evidence="4">1001287st1_F4_1001285I_161205</strain>
    </source>
</reference>
<dbReference type="Gene3D" id="2.60.40.1080">
    <property type="match status" value="1"/>
</dbReference>
<evidence type="ECO:0000256" key="2">
    <source>
        <dbReference type="SAM" id="SignalP"/>
    </source>
</evidence>
<feature type="signal peptide" evidence="2">
    <location>
        <begin position="1"/>
        <end position="25"/>
    </location>
</feature>
<gene>
    <name evidence="4" type="ORF">PNE06_03465</name>
</gene>
<dbReference type="Pfam" id="PF02368">
    <property type="entry name" value="Big_2"/>
    <property type="match status" value="1"/>
</dbReference>
<dbReference type="EMBL" id="JAQLWV010000004">
    <property type="protein sequence ID" value="MDB7932128.1"/>
    <property type="molecule type" value="Genomic_DNA"/>
</dbReference>
<feature type="domain" description="BIG2" evidence="3">
    <location>
        <begin position="670"/>
        <end position="746"/>
    </location>
</feature>
<accession>A0AAW6CB02</accession>
<proteinExistence type="predicted"/>
<evidence type="ECO:0000256" key="1">
    <source>
        <dbReference type="SAM" id="MobiDB-lite"/>
    </source>
</evidence>
<dbReference type="RefSeq" id="WP_195383891.1">
    <property type="nucleotide sequence ID" value="NZ_JADMVZ010000006.1"/>
</dbReference>
<dbReference type="Proteomes" id="UP001211173">
    <property type="component" value="Unassembled WGS sequence"/>
</dbReference>
<dbReference type="InterPro" id="IPR003343">
    <property type="entry name" value="Big_2"/>
</dbReference>
<sequence length="770" mass="82001">MKRKIVSLLLAITLMVSLLPLSGCGDQNNEEAVTRGEWITMLSETFGLDSYTEETPYYSDITNDSNLFSYVQSAAEWDVLSIFTDDTLEPDEKVTLEEVASTAAIAAGCDVSVSQFDDKGNFDADASINYAVQYGILESDNGLSKKATLEQCEAALSAAQSAYLNTPIEEKVYVAADENVVDLTGLNNELLEMEGNRITIPSEYSGGTALGTSGDLKATIDTGNGIVEVGVGEVFVTAPTAENPAGVAYKVASIEEVDGEIVFTTEAPTLYDLYEELDVHETVPVDASNIIWLVGAGNSANAQGVVSTEEESTYHVEFLSAGRQAPVAVPLDSKTYDYGGYSRHFEFGSGSFEKNWSNHNSSVIGSGEGAKALENSNFVYNGTPSIDDFNGSTESWSKELEIDNSFSGGYRISGDISINALTVTTEIEYKRTKWFDIPYGIEYASIQVNSDISSNLTLEGNLSERLHIATIPVPIAATGLSVGIDLYLYADANGVLVVGAFLGSNAKVEYADGKLRHSASSEANATIDANIEINFGAELAATLEALGIISIVDVGAKAGGTVTASANISGSCKASEDDGVAKLTYQESLSIQADLYVPTINLYAGGSDTLIGALGLSGSWDIMTKDKGAMRINLVDYEWVFWEETVLTDGEGNVTASDSSTAGEEDGVGASNEDRLDLTTYVMTISGESKQLELELDEGEAAPAVVWTSDNPDVARVDDTGLVTPVSTGYAIITVSLQSDPSVYVKCAVYVEELGEENWEFLPADMAYII</sequence>
<name>A0AAW6CB02_FLAPL</name>
<evidence type="ECO:0000313" key="5">
    <source>
        <dbReference type="Proteomes" id="UP001211173"/>
    </source>
</evidence>
<dbReference type="SUPFAM" id="SSF49373">
    <property type="entry name" value="Invasin/intimin cell-adhesion fragments"/>
    <property type="match status" value="1"/>
</dbReference>
<feature type="region of interest" description="Disordered" evidence="1">
    <location>
        <begin position="652"/>
        <end position="671"/>
    </location>
</feature>
<keyword evidence="2" id="KW-0732">Signal</keyword>
<feature type="chain" id="PRO_5043947237" evidence="2">
    <location>
        <begin position="26"/>
        <end position="770"/>
    </location>
</feature>
<protein>
    <submittedName>
        <fullName evidence="4">Ig-like domain-containing protein</fullName>
    </submittedName>
</protein>